<evidence type="ECO:0008006" key="5">
    <source>
        <dbReference type="Google" id="ProtNLM"/>
    </source>
</evidence>
<dbReference type="EMBL" id="BAHD01000027">
    <property type="protein sequence ID" value="GAB95844.1"/>
    <property type="molecule type" value="Genomic_DNA"/>
</dbReference>
<keyword evidence="2" id="KW-0812">Transmembrane</keyword>
<keyword evidence="2" id="KW-0472">Membrane</keyword>
<sequence>MHRARVVAQWAGHIQETPSAFRMLGRMLDMLGNAQVLILLTLGVAALALEVYALVDALRYPAKAYTAAGKLNKQAWVAILVVATMVGFVTVTRVLGLGILGVVAAGVYLADVRPALRAVTPRGGWRGSRGSSGSGGQGPYGRW</sequence>
<feature type="transmembrane region" description="Helical" evidence="2">
    <location>
        <begin position="75"/>
        <end position="108"/>
    </location>
</feature>
<proteinExistence type="predicted"/>
<evidence type="ECO:0000313" key="3">
    <source>
        <dbReference type="EMBL" id="GAB95844.1"/>
    </source>
</evidence>
<comment type="caution">
    <text evidence="3">The sequence shown here is derived from an EMBL/GenBank/DDBJ whole genome shotgun (WGS) entry which is preliminary data.</text>
</comment>
<dbReference type="STRING" id="1184609.KILIM_027_00270"/>
<evidence type="ECO:0000313" key="4">
    <source>
        <dbReference type="Proteomes" id="UP000008366"/>
    </source>
</evidence>
<feature type="region of interest" description="Disordered" evidence="1">
    <location>
        <begin position="121"/>
        <end position="143"/>
    </location>
</feature>
<dbReference type="eggNOG" id="ENOG50333DU">
    <property type="taxonomic scope" value="Bacteria"/>
</dbReference>
<dbReference type="Pfam" id="PF10724">
    <property type="entry name" value="DUF2516"/>
    <property type="match status" value="1"/>
</dbReference>
<dbReference type="Proteomes" id="UP000008366">
    <property type="component" value="Unassembled WGS sequence"/>
</dbReference>
<keyword evidence="4" id="KW-1185">Reference proteome</keyword>
<evidence type="ECO:0000256" key="2">
    <source>
        <dbReference type="SAM" id="Phobius"/>
    </source>
</evidence>
<feature type="compositionally biased region" description="Gly residues" evidence="1">
    <location>
        <begin position="124"/>
        <end position="143"/>
    </location>
</feature>
<dbReference type="AlphaFoldDB" id="K6XAM0"/>
<feature type="transmembrane region" description="Helical" evidence="2">
    <location>
        <begin position="36"/>
        <end position="55"/>
    </location>
</feature>
<gene>
    <name evidence="3" type="ORF">KILIM_027_00270</name>
</gene>
<dbReference type="InterPro" id="IPR019662">
    <property type="entry name" value="DUF2516"/>
</dbReference>
<accession>K6XAM0</accession>
<keyword evidence="2" id="KW-1133">Transmembrane helix</keyword>
<evidence type="ECO:0000256" key="1">
    <source>
        <dbReference type="SAM" id="MobiDB-lite"/>
    </source>
</evidence>
<organism evidence="3 4">
    <name type="scientific">Kineosphaera limosa NBRC 100340</name>
    <dbReference type="NCBI Taxonomy" id="1184609"/>
    <lineage>
        <taxon>Bacteria</taxon>
        <taxon>Bacillati</taxon>
        <taxon>Actinomycetota</taxon>
        <taxon>Actinomycetes</taxon>
        <taxon>Micrococcales</taxon>
        <taxon>Dermatophilaceae</taxon>
        <taxon>Kineosphaera</taxon>
    </lineage>
</organism>
<protein>
    <recommendedName>
        <fullName evidence="5">DUF2516 family protein</fullName>
    </recommendedName>
</protein>
<name>K6XAM0_9MICO</name>
<reference evidence="3 4" key="1">
    <citation type="submission" date="2012-08" db="EMBL/GenBank/DDBJ databases">
        <title>Whole genome shotgun sequence of Kineosphaera limosa NBRC 100340.</title>
        <authorList>
            <person name="Yoshida I."/>
            <person name="Isaki S."/>
            <person name="Hosoyama A."/>
            <person name="Tsuchikane K."/>
            <person name="Katsumata H."/>
            <person name="Ando Y."/>
            <person name="Ohji S."/>
            <person name="Hamada M."/>
            <person name="Tamura T."/>
            <person name="Yamazoe A."/>
            <person name="Yamazaki S."/>
            <person name="Fujita N."/>
        </authorList>
    </citation>
    <scope>NUCLEOTIDE SEQUENCE [LARGE SCALE GENOMIC DNA]</scope>
    <source>
        <strain evidence="3 4">NBRC 100340</strain>
    </source>
</reference>